<gene>
    <name evidence="2" type="ORF">mRhiFer1_009351</name>
</gene>
<reference evidence="2 3" key="1">
    <citation type="journal article" date="2020" name="Nature">
        <title>Six reference-quality genomes reveal evolution of bat adaptations.</title>
        <authorList>
            <person name="Jebb D."/>
            <person name="Huang Z."/>
            <person name="Pippel M."/>
            <person name="Hughes G.M."/>
            <person name="Lavrichenko K."/>
            <person name="Devanna P."/>
            <person name="Winkler S."/>
            <person name="Jermiin L.S."/>
            <person name="Skirmuntt E.C."/>
            <person name="Katzourakis A."/>
            <person name="Burkitt-Gray L."/>
            <person name="Ray D.A."/>
            <person name="Sullivan K.A.M."/>
            <person name="Roscito J.G."/>
            <person name="Kirilenko B.M."/>
            <person name="Davalos L.M."/>
            <person name="Corthals A.P."/>
            <person name="Power M.L."/>
            <person name="Jones G."/>
            <person name="Ransome R.D."/>
            <person name="Dechmann D.K.N."/>
            <person name="Locatelli A.G."/>
            <person name="Puechmaille S.J."/>
            <person name="Fedrigo O."/>
            <person name="Jarvis E.D."/>
            <person name="Hiller M."/>
            <person name="Vernes S.C."/>
            <person name="Myers E.W."/>
            <person name="Teeling E.C."/>
        </authorList>
    </citation>
    <scope>NUCLEOTIDE SEQUENCE [LARGE SCALE GENOMIC DNA]</scope>
    <source>
        <strain evidence="2">MRhiFer1</strain>
        <tissue evidence="2">Lung</tissue>
    </source>
</reference>
<dbReference type="Gene3D" id="3.30.420.10">
    <property type="entry name" value="Ribonuclease H-like superfamily/Ribonuclease H"/>
    <property type="match status" value="1"/>
</dbReference>
<dbReference type="Gene3D" id="3.30.70.270">
    <property type="match status" value="1"/>
</dbReference>
<sequence>MEYAPPARQQALSTEQKKVITSLPQPTNRRALCEFLGAAGFCQIWIPGFSAIARPLYEALTGQEKAPMLWTEDQEHAFQQLKSSLGQAPALGLPDAERPFHLFVHERDKIALQNSQTVGPWLCPTAYLSKKLDPVAAGWPPCLRALVATVILIKEADKLTLGQRLIVEIPHLVTTLMDSQGPRWLLNTWLTQYQGLLLENPRISLETVRTLNPATFMSTEEGDPERDCTEVISEVCATRPDLQDIPHPNPDLALYTDGSSFLRDRKCHAGYAVTSTDEVAIIHCWGHQRGNEPSAVENRLADTTAKSAAMRSPSKLLLVTDTTTTSLP</sequence>
<dbReference type="GO" id="GO:0003676">
    <property type="term" value="F:nucleic acid binding"/>
    <property type="evidence" value="ECO:0007669"/>
    <property type="project" value="InterPro"/>
</dbReference>
<dbReference type="AlphaFoldDB" id="A0A7J7RXW4"/>
<comment type="caution">
    <text evidence="2">The sequence shown here is derived from an EMBL/GenBank/DDBJ whole genome shotgun (WGS) entry which is preliminary data.</text>
</comment>
<feature type="domain" description="Reverse transcriptase/retrotransposon-derived protein RNase H-like" evidence="1">
    <location>
        <begin position="70"/>
        <end position="166"/>
    </location>
</feature>
<dbReference type="EMBL" id="JACAGC010000024">
    <property type="protein sequence ID" value="KAF6280991.1"/>
    <property type="molecule type" value="Genomic_DNA"/>
</dbReference>
<evidence type="ECO:0000313" key="3">
    <source>
        <dbReference type="Proteomes" id="UP000585614"/>
    </source>
</evidence>
<dbReference type="Gene3D" id="3.10.20.370">
    <property type="match status" value="1"/>
</dbReference>
<dbReference type="PANTHER" id="PTHR33064">
    <property type="entry name" value="POL PROTEIN"/>
    <property type="match status" value="1"/>
</dbReference>
<dbReference type="GO" id="GO:0006259">
    <property type="term" value="P:DNA metabolic process"/>
    <property type="evidence" value="ECO:0007669"/>
    <property type="project" value="UniProtKB-ARBA"/>
</dbReference>
<evidence type="ECO:0000259" key="1">
    <source>
        <dbReference type="Pfam" id="PF17919"/>
    </source>
</evidence>
<dbReference type="InterPro" id="IPR041577">
    <property type="entry name" value="RT_RNaseH_2"/>
</dbReference>
<dbReference type="Pfam" id="PF17919">
    <property type="entry name" value="RT_RNaseH_2"/>
    <property type="match status" value="1"/>
</dbReference>
<evidence type="ECO:0000313" key="2">
    <source>
        <dbReference type="EMBL" id="KAF6280991.1"/>
    </source>
</evidence>
<dbReference type="SUPFAM" id="SSF56672">
    <property type="entry name" value="DNA/RNA polymerases"/>
    <property type="match status" value="1"/>
</dbReference>
<dbReference type="InterPro" id="IPR043128">
    <property type="entry name" value="Rev_trsase/Diguanyl_cyclase"/>
</dbReference>
<protein>
    <recommendedName>
        <fullName evidence="1">Reverse transcriptase/retrotransposon-derived protein RNase H-like domain-containing protein</fullName>
    </recommendedName>
</protein>
<proteinExistence type="predicted"/>
<dbReference type="InterPro" id="IPR043502">
    <property type="entry name" value="DNA/RNA_pol_sf"/>
</dbReference>
<dbReference type="InterPro" id="IPR036397">
    <property type="entry name" value="RNaseH_sf"/>
</dbReference>
<accession>A0A7J7RXW4</accession>
<organism evidence="2 3">
    <name type="scientific">Rhinolophus ferrumequinum</name>
    <name type="common">Greater horseshoe bat</name>
    <dbReference type="NCBI Taxonomy" id="59479"/>
    <lineage>
        <taxon>Eukaryota</taxon>
        <taxon>Metazoa</taxon>
        <taxon>Chordata</taxon>
        <taxon>Craniata</taxon>
        <taxon>Vertebrata</taxon>
        <taxon>Euteleostomi</taxon>
        <taxon>Mammalia</taxon>
        <taxon>Eutheria</taxon>
        <taxon>Laurasiatheria</taxon>
        <taxon>Chiroptera</taxon>
        <taxon>Yinpterochiroptera</taxon>
        <taxon>Rhinolophoidea</taxon>
        <taxon>Rhinolophidae</taxon>
        <taxon>Rhinolophinae</taxon>
        <taxon>Rhinolophus</taxon>
    </lineage>
</organism>
<dbReference type="Proteomes" id="UP000585614">
    <property type="component" value="Unassembled WGS sequence"/>
</dbReference>
<dbReference type="PANTHER" id="PTHR33064:SF29">
    <property type="entry name" value="PEPTIDASE A2 DOMAIN-CONTAINING PROTEIN-RELATED"/>
    <property type="match status" value="1"/>
</dbReference>
<dbReference type="InterPro" id="IPR051320">
    <property type="entry name" value="Viral_Replic_Matur_Polypro"/>
</dbReference>
<name>A0A7J7RXW4_RHIFE</name>